<evidence type="ECO:0000313" key="7">
    <source>
        <dbReference type="EMBL" id="ADP80407.1"/>
    </source>
</evidence>
<reference evidence="7 8" key="1">
    <citation type="submission" date="2010-10" db="EMBL/GenBank/DDBJ databases">
        <title>Complete sequence of Frankia sp. EuI1c.</title>
        <authorList>
            <consortium name="US DOE Joint Genome Institute"/>
            <person name="Lucas S."/>
            <person name="Copeland A."/>
            <person name="Lapidus A."/>
            <person name="Cheng J.-F."/>
            <person name="Bruce D."/>
            <person name="Goodwin L."/>
            <person name="Pitluck S."/>
            <person name="Chertkov O."/>
            <person name="Detter J.C."/>
            <person name="Han C."/>
            <person name="Tapia R."/>
            <person name="Land M."/>
            <person name="Hauser L."/>
            <person name="Jeffries C."/>
            <person name="Kyrpides N."/>
            <person name="Ivanova N."/>
            <person name="Mikhailova N."/>
            <person name="Beauchemin N."/>
            <person name="Sen A."/>
            <person name="Sur S.A."/>
            <person name="Gtari M."/>
            <person name="Wall L."/>
            <person name="Tisa L."/>
            <person name="Woyke T."/>
        </authorList>
    </citation>
    <scope>NUCLEOTIDE SEQUENCE [LARGE SCALE GENOMIC DNA]</scope>
    <source>
        <strain evidence="8">DSM 45817 / CECT 9037 / EuI1c</strain>
    </source>
</reference>
<dbReference type="SUPFAM" id="SSF56601">
    <property type="entry name" value="beta-lactamase/transpeptidase-like"/>
    <property type="match status" value="1"/>
</dbReference>
<dbReference type="Gene3D" id="3.40.710.10">
    <property type="entry name" value="DD-peptidase/beta-lactamase superfamily"/>
    <property type="match status" value="1"/>
</dbReference>
<dbReference type="EMBL" id="CP002299">
    <property type="protein sequence ID" value="ADP80407.1"/>
    <property type="molecule type" value="Genomic_DNA"/>
</dbReference>
<organism evidence="7 8">
    <name type="scientific">Pseudofrankia inefficax (strain DSM 45817 / CECT 9037 / DDB 130130 / EuI1c)</name>
    <name type="common">Frankia inefficax</name>
    <dbReference type="NCBI Taxonomy" id="298654"/>
    <lineage>
        <taxon>Bacteria</taxon>
        <taxon>Bacillati</taxon>
        <taxon>Actinomycetota</taxon>
        <taxon>Actinomycetes</taxon>
        <taxon>Frankiales</taxon>
        <taxon>Frankiaceae</taxon>
        <taxon>Pseudofrankia</taxon>
    </lineage>
</organism>
<dbReference type="Gene3D" id="1.10.150.770">
    <property type="match status" value="1"/>
</dbReference>
<dbReference type="InterPro" id="IPR005311">
    <property type="entry name" value="PBP_dimer"/>
</dbReference>
<dbReference type="SUPFAM" id="SSF56519">
    <property type="entry name" value="Penicillin binding protein dimerisation domain"/>
    <property type="match status" value="1"/>
</dbReference>
<feature type="compositionally biased region" description="Low complexity" evidence="4">
    <location>
        <begin position="661"/>
        <end position="690"/>
    </location>
</feature>
<keyword evidence="7" id="KW-0808">Transferase</keyword>
<dbReference type="PANTHER" id="PTHR30627:SF1">
    <property type="entry name" value="PEPTIDOGLYCAN D,D-TRANSPEPTIDASE FTSI"/>
    <property type="match status" value="1"/>
</dbReference>
<comment type="subcellular location">
    <subcellularLocation>
        <location evidence="1">Membrane</location>
    </subcellularLocation>
</comment>
<protein>
    <submittedName>
        <fullName evidence="7">Peptidoglycan glycosyltransferase</fullName>
        <ecNumber evidence="7">2.4.1.129</ecNumber>
    </submittedName>
</protein>
<evidence type="ECO:0000259" key="6">
    <source>
        <dbReference type="Pfam" id="PF03717"/>
    </source>
</evidence>
<feature type="region of interest" description="Disordered" evidence="4">
    <location>
        <begin position="637"/>
        <end position="698"/>
    </location>
</feature>
<dbReference type="FunCoup" id="E3J0C4">
    <property type="interactions" value="32"/>
</dbReference>
<evidence type="ECO:0000256" key="2">
    <source>
        <dbReference type="ARBA" id="ARBA00007171"/>
    </source>
</evidence>
<gene>
    <name evidence="7" type="ordered locus">FraEuI1c_2368</name>
</gene>
<dbReference type="GO" id="GO:0071555">
    <property type="term" value="P:cell wall organization"/>
    <property type="evidence" value="ECO:0007669"/>
    <property type="project" value="TreeGrafter"/>
</dbReference>
<dbReference type="InterPro" id="IPR001460">
    <property type="entry name" value="PCN-bd_Tpept"/>
</dbReference>
<evidence type="ECO:0000259" key="5">
    <source>
        <dbReference type="Pfam" id="PF00905"/>
    </source>
</evidence>
<dbReference type="InterPro" id="IPR036138">
    <property type="entry name" value="PBP_dimer_sf"/>
</dbReference>
<dbReference type="HOGENOM" id="CLU_009289_6_5_11"/>
<keyword evidence="8" id="KW-1185">Reference proteome</keyword>
<dbReference type="Gene3D" id="3.30.450.330">
    <property type="match status" value="1"/>
</dbReference>
<dbReference type="RefSeq" id="WP_013423525.1">
    <property type="nucleotide sequence ID" value="NC_014666.1"/>
</dbReference>
<proteinExistence type="inferred from homology"/>
<keyword evidence="7" id="KW-0328">Glycosyltransferase</keyword>
<feature type="compositionally biased region" description="Basic and acidic residues" evidence="4">
    <location>
        <begin position="34"/>
        <end position="44"/>
    </location>
</feature>
<accession>E3J0C4</accession>
<evidence type="ECO:0000313" key="8">
    <source>
        <dbReference type="Proteomes" id="UP000002484"/>
    </source>
</evidence>
<dbReference type="InParanoid" id="E3J0C4"/>
<dbReference type="eggNOG" id="COG0768">
    <property type="taxonomic scope" value="Bacteria"/>
</dbReference>
<dbReference type="InterPro" id="IPR050515">
    <property type="entry name" value="Beta-lactam/transpept"/>
</dbReference>
<evidence type="ECO:0000256" key="1">
    <source>
        <dbReference type="ARBA" id="ARBA00004370"/>
    </source>
</evidence>
<dbReference type="STRING" id="298654.FraEuI1c_2368"/>
<dbReference type="PANTHER" id="PTHR30627">
    <property type="entry name" value="PEPTIDOGLYCAN D,D-TRANSPEPTIDASE"/>
    <property type="match status" value="1"/>
</dbReference>
<dbReference type="GO" id="GO:0008658">
    <property type="term" value="F:penicillin binding"/>
    <property type="evidence" value="ECO:0007669"/>
    <property type="project" value="InterPro"/>
</dbReference>
<evidence type="ECO:0000256" key="3">
    <source>
        <dbReference type="ARBA" id="ARBA00023136"/>
    </source>
</evidence>
<feature type="compositionally biased region" description="Basic residues" evidence="4">
    <location>
        <begin position="56"/>
        <end position="70"/>
    </location>
</feature>
<dbReference type="Pfam" id="PF03717">
    <property type="entry name" value="PBP_dimer"/>
    <property type="match status" value="1"/>
</dbReference>
<feature type="domain" description="Penicillin-binding protein transpeptidase" evidence="5">
    <location>
        <begin position="312"/>
        <end position="618"/>
    </location>
</feature>
<keyword evidence="3" id="KW-0472">Membrane</keyword>
<dbReference type="Gene3D" id="3.90.1310.10">
    <property type="entry name" value="Penicillin-binding protein 2a (Domain 2)"/>
    <property type="match status" value="1"/>
</dbReference>
<feature type="region of interest" description="Disordered" evidence="4">
    <location>
        <begin position="256"/>
        <end position="280"/>
    </location>
</feature>
<dbReference type="OrthoDB" id="9789078at2"/>
<dbReference type="EC" id="2.4.1.129" evidence="7"/>
<dbReference type="AlphaFoldDB" id="E3J0C4"/>
<dbReference type="Pfam" id="PF00905">
    <property type="entry name" value="Transpeptidase"/>
    <property type="match status" value="1"/>
</dbReference>
<comment type="similarity">
    <text evidence="2">Belongs to the transpeptidase family.</text>
</comment>
<feature type="domain" description="Penicillin-binding protein dimerisation" evidence="6">
    <location>
        <begin position="119"/>
        <end position="268"/>
    </location>
</feature>
<sequence>MSSTLLPPDRRASSRLRVVTEGSRTGSARAGRPTRGDRARREPARTVARSPSPGRPGRRPPRRRGGRALASSRRRLRIGVVVMTLLLFALAARLTQLQGFSAATYARQAERQRTQVVNLPAVRGEITDRDGATLAEDVDARSVYADPSLVDDRAVTAAKLSPLVGLPAATIEQKLADRKLRFAYIARGLTPDVGNRVEALELKGVGVLPERRRVYPNGTVASNVVGYTKFGARDLLQGNGGIEFAYDSVLRGQDGTRRLQTDPAGREIPSAPSSEKAPVEGKDLRLTLDEDIQWDAQQAIAAGVAQTQADAGTIVIMNPSTGDILAMADAPDFDPNNVAQANPAALGNRATGYAYEPGSVNKIITMAAALDRGEITDTTPVTVPADIRRGGVTIRDAEPHGTLQLTAAGVLAHSSNIGAVLISEKVGSAGLEATMRAFGLGRPTGLDFPGESGGQLASSSTWSASQAATVSYGQGMSATALQMATVYATIANGGVRMTPRLVDAVGSSSGAMVPTPRAPGVRVVSARTASTLSDMLEQVTTSNGTGPAAAVPGYRVAGKTGTAYRIDPSCGCYRGYVSSFIGFAPADHPRVVIAVVLDNPKTSYFGGTSAAPIFQKVMTFALATLGVPPSTAAAPSLPLTQPGIADQPDILGPGDVPVSPATPATPTPGQGAQTGPNAGASSPPAAQPGATRAPPAAG</sequence>
<name>E3J0C4_PSEI1</name>
<feature type="region of interest" description="Disordered" evidence="4">
    <location>
        <begin position="1"/>
        <end position="70"/>
    </location>
</feature>
<dbReference type="Proteomes" id="UP000002484">
    <property type="component" value="Chromosome"/>
</dbReference>
<dbReference type="GO" id="GO:0016757">
    <property type="term" value="F:glycosyltransferase activity"/>
    <property type="evidence" value="ECO:0007669"/>
    <property type="project" value="UniProtKB-KW"/>
</dbReference>
<dbReference type="KEGG" id="fri:FraEuI1c_2368"/>
<evidence type="ECO:0000256" key="4">
    <source>
        <dbReference type="SAM" id="MobiDB-lite"/>
    </source>
</evidence>
<dbReference type="InterPro" id="IPR012338">
    <property type="entry name" value="Beta-lactam/transpept-like"/>
</dbReference>
<dbReference type="GO" id="GO:0005886">
    <property type="term" value="C:plasma membrane"/>
    <property type="evidence" value="ECO:0007669"/>
    <property type="project" value="TreeGrafter"/>
</dbReference>